<dbReference type="SMART" id="SM00448">
    <property type="entry name" value="REC"/>
    <property type="match status" value="1"/>
</dbReference>
<evidence type="ECO:0000313" key="6">
    <source>
        <dbReference type="Proteomes" id="UP000574067"/>
    </source>
</evidence>
<dbReference type="RefSeq" id="WP_169162615.1">
    <property type="nucleotide sequence ID" value="NZ_JABBFW010000021.1"/>
</dbReference>
<dbReference type="InterPro" id="IPR050595">
    <property type="entry name" value="Bact_response_regulator"/>
</dbReference>
<feature type="domain" description="Response regulatory" evidence="4">
    <location>
        <begin position="28"/>
        <end position="144"/>
    </location>
</feature>
<feature type="compositionally biased region" description="Polar residues" evidence="3">
    <location>
        <begin position="14"/>
        <end position="24"/>
    </location>
</feature>
<dbReference type="Pfam" id="PF00072">
    <property type="entry name" value="Response_reg"/>
    <property type="match status" value="1"/>
</dbReference>
<feature type="modified residue" description="4-aspartylphosphate" evidence="2">
    <location>
        <position position="77"/>
    </location>
</feature>
<keyword evidence="6" id="KW-1185">Reference proteome</keyword>
<gene>
    <name evidence="5" type="ORF">HHL10_22345</name>
</gene>
<dbReference type="InterPro" id="IPR001789">
    <property type="entry name" value="Sig_transdc_resp-reg_receiver"/>
</dbReference>
<evidence type="ECO:0000256" key="1">
    <source>
        <dbReference type="ARBA" id="ARBA00022553"/>
    </source>
</evidence>
<evidence type="ECO:0000256" key="2">
    <source>
        <dbReference type="PROSITE-ProRule" id="PRU00169"/>
    </source>
</evidence>
<organism evidence="5 6">
    <name type="scientific">Azohydromonas caseinilytica</name>
    <dbReference type="NCBI Taxonomy" id="2728836"/>
    <lineage>
        <taxon>Bacteria</taxon>
        <taxon>Pseudomonadati</taxon>
        <taxon>Pseudomonadota</taxon>
        <taxon>Betaproteobacteria</taxon>
        <taxon>Burkholderiales</taxon>
        <taxon>Sphaerotilaceae</taxon>
        <taxon>Azohydromonas</taxon>
    </lineage>
</organism>
<dbReference type="EMBL" id="JABBFW010000021">
    <property type="protein sequence ID" value="NML17716.1"/>
    <property type="molecule type" value="Genomic_DNA"/>
</dbReference>
<accession>A0A848FF38</accession>
<dbReference type="GO" id="GO:0000160">
    <property type="term" value="P:phosphorelay signal transduction system"/>
    <property type="evidence" value="ECO:0007669"/>
    <property type="project" value="InterPro"/>
</dbReference>
<evidence type="ECO:0000259" key="4">
    <source>
        <dbReference type="PROSITE" id="PS50110"/>
    </source>
</evidence>
<dbReference type="Proteomes" id="UP000574067">
    <property type="component" value="Unassembled WGS sequence"/>
</dbReference>
<dbReference type="Gene3D" id="3.40.50.2300">
    <property type="match status" value="1"/>
</dbReference>
<sequence length="146" mass="15830">MLINPDSPMPSDEAVQNSTRTSEPQGRRVLIVDDNVDSADSLAMLLQLSGHEAHTAYDGPEGVEAAARLQPEVVLLDLGLPGLDGCEVCRRIRQEPWASDALFIAVTGWGQAADKRRSQEAGFDGHLVKPVDPQALQQMIEGFKRA</sequence>
<dbReference type="PROSITE" id="PS50110">
    <property type="entry name" value="RESPONSE_REGULATORY"/>
    <property type="match status" value="1"/>
</dbReference>
<dbReference type="PANTHER" id="PTHR44591">
    <property type="entry name" value="STRESS RESPONSE REGULATOR PROTEIN 1"/>
    <property type="match status" value="1"/>
</dbReference>
<proteinExistence type="predicted"/>
<evidence type="ECO:0000256" key="3">
    <source>
        <dbReference type="SAM" id="MobiDB-lite"/>
    </source>
</evidence>
<feature type="region of interest" description="Disordered" evidence="3">
    <location>
        <begin position="1"/>
        <end position="26"/>
    </location>
</feature>
<name>A0A848FF38_9BURK</name>
<dbReference type="PANTHER" id="PTHR44591:SF3">
    <property type="entry name" value="RESPONSE REGULATORY DOMAIN-CONTAINING PROTEIN"/>
    <property type="match status" value="1"/>
</dbReference>
<reference evidence="5 6" key="1">
    <citation type="submission" date="2020-04" db="EMBL/GenBank/DDBJ databases">
        <title>Azohydromonas sp. isolated from soil.</title>
        <authorList>
            <person name="Dahal R.H."/>
        </authorList>
    </citation>
    <scope>NUCLEOTIDE SEQUENCE [LARGE SCALE GENOMIC DNA]</scope>
    <source>
        <strain evidence="5 6">G-1-1-14</strain>
    </source>
</reference>
<dbReference type="AlphaFoldDB" id="A0A848FF38"/>
<evidence type="ECO:0000313" key="5">
    <source>
        <dbReference type="EMBL" id="NML17716.1"/>
    </source>
</evidence>
<protein>
    <submittedName>
        <fullName evidence="5">Response regulator</fullName>
    </submittedName>
</protein>
<comment type="caution">
    <text evidence="5">The sequence shown here is derived from an EMBL/GenBank/DDBJ whole genome shotgun (WGS) entry which is preliminary data.</text>
</comment>
<dbReference type="InterPro" id="IPR011006">
    <property type="entry name" value="CheY-like_superfamily"/>
</dbReference>
<keyword evidence="1 2" id="KW-0597">Phosphoprotein</keyword>
<dbReference type="SUPFAM" id="SSF52172">
    <property type="entry name" value="CheY-like"/>
    <property type="match status" value="1"/>
</dbReference>